<protein>
    <submittedName>
        <fullName evidence="2">Uncharacterized protein</fullName>
    </submittedName>
</protein>
<dbReference type="RefSeq" id="XP_062642063.1">
    <property type="nucleotide sequence ID" value="XM_062796763.1"/>
</dbReference>
<dbReference type="AlphaFoldDB" id="A0AAN6TPK5"/>
<reference evidence="2" key="2">
    <citation type="submission" date="2023-05" db="EMBL/GenBank/DDBJ databases">
        <authorList>
            <consortium name="Lawrence Berkeley National Laboratory"/>
            <person name="Steindorff A."/>
            <person name="Hensen N."/>
            <person name="Bonometti L."/>
            <person name="Westerberg I."/>
            <person name="Brannstrom I.O."/>
            <person name="Guillou S."/>
            <person name="Cros-Aarteil S."/>
            <person name="Calhoun S."/>
            <person name="Haridas S."/>
            <person name="Kuo A."/>
            <person name="Mondo S."/>
            <person name="Pangilinan J."/>
            <person name="Riley R."/>
            <person name="Labutti K."/>
            <person name="Andreopoulos B."/>
            <person name="Lipzen A."/>
            <person name="Chen C."/>
            <person name="Yanf M."/>
            <person name="Daum C."/>
            <person name="Ng V."/>
            <person name="Clum A."/>
            <person name="Ohm R."/>
            <person name="Martin F."/>
            <person name="Silar P."/>
            <person name="Natvig D."/>
            <person name="Lalanne C."/>
            <person name="Gautier V."/>
            <person name="Ament-Velasquez S.L."/>
            <person name="Kruys A."/>
            <person name="Hutchinson M.I."/>
            <person name="Powell A.J."/>
            <person name="Barry K."/>
            <person name="Miller A.N."/>
            <person name="Grigoriev I.V."/>
            <person name="Debuchy R."/>
            <person name="Gladieux P."/>
            <person name="Thoren M.H."/>
            <person name="Johannesson H."/>
        </authorList>
    </citation>
    <scope>NUCLEOTIDE SEQUENCE</scope>
    <source>
        <strain evidence="2">CBS 731.68</strain>
    </source>
</reference>
<comment type="caution">
    <text evidence="2">The sequence shown here is derived from an EMBL/GenBank/DDBJ whole genome shotgun (WGS) entry which is preliminary data.</text>
</comment>
<dbReference type="Proteomes" id="UP001302602">
    <property type="component" value="Unassembled WGS sequence"/>
</dbReference>
<gene>
    <name evidence="2" type="ORF">N657DRAFT_685319</name>
</gene>
<name>A0AAN6TPK5_9PEZI</name>
<evidence type="ECO:0000313" key="2">
    <source>
        <dbReference type="EMBL" id="KAK4118290.1"/>
    </source>
</evidence>
<reference evidence="2" key="1">
    <citation type="journal article" date="2023" name="Mol. Phylogenet. Evol.">
        <title>Genome-scale phylogeny and comparative genomics of the fungal order Sordariales.</title>
        <authorList>
            <person name="Hensen N."/>
            <person name="Bonometti L."/>
            <person name="Westerberg I."/>
            <person name="Brannstrom I.O."/>
            <person name="Guillou S."/>
            <person name="Cros-Aarteil S."/>
            <person name="Calhoun S."/>
            <person name="Haridas S."/>
            <person name="Kuo A."/>
            <person name="Mondo S."/>
            <person name="Pangilinan J."/>
            <person name="Riley R."/>
            <person name="LaButti K."/>
            <person name="Andreopoulos B."/>
            <person name="Lipzen A."/>
            <person name="Chen C."/>
            <person name="Yan M."/>
            <person name="Daum C."/>
            <person name="Ng V."/>
            <person name="Clum A."/>
            <person name="Steindorff A."/>
            <person name="Ohm R.A."/>
            <person name="Martin F."/>
            <person name="Silar P."/>
            <person name="Natvig D.O."/>
            <person name="Lalanne C."/>
            <person name="Gautier V."/>
            <person name="Ament-Velasquez S.L."/>
            <person name="Kruys A."/>
            <person name="Hutchinson M.I."/>
            <person name="Powell A.J."/>
            <person name="Barry K."/>
            <person name="Miller A.N."/>
            <person name="Grigoriev I.V."/>
            <person name="Debuchy R."/>
            <person name="Gladieux P."/>
            <person name="Hiltunen Thoren M."/>
            <person name="Johannesson H."/>
        </authorList>
    </citation>
    <scope>NUCLEOTIDE SEQUENCE</scope>
    <source>
        <strain evidence="2">CBS 731.68</strain>
    </source>
</reference>
<dbReference type="GeneID" id="87833531"/>
<accession>A0AAN6TPK5</accession>
<feature type="region of interest" description="Disordered" evidence="1">
    <location>
        <begin position="216"/>
        <end position="287"/>
    </location>
</feature>
<evidence type="ECO:0000313" key="3">
    <source>
        <dbReference type="Proteomes" id="UP001302602"/>
    </source>
</evidence>
<sequence length="287" mass="32262">MRSEGHSSGPKAKRSTNGEFYIARFLPVQPGHLLFKYLVYIRPVVDMLMREQSPDLRACSTDLFRAQVSDDSKPWATERLTNVIKRFTARARGKGIRLQILRQLSVGISEKHVREVVKPFNRFDDRTDAADRNVAFAWQTGHRPLQRARSYGLDGAFPVLLQPQLLERYEWVSSRWHEFLHLPSMVTAADTRAGWAGAGDCKQGPSTVAAQNVHPSELAPTTPETHIIAPSKSKKRRRQIPLPFGFGPASNSNGHKRPAGPEEDTAQNKRTRLADPPLPARVPHGKR</sequence>
<proteinExistence type="predicted"/>
<organism evidence="2 3">
    <name type="scientific">Parathielavia appendiculata</name>
    <dbReference type="NCBI Taxonomy" id="2587402"/>
    <lineage>
        <taxon>Eukaryota</taxon>
        <taxon>Fungi</taxon>
        <taxon>Dikarya</taxon>
        <taxon>Ascomycota</taxon>
        <taxon>Pezizomycotina</taxon>
        <taxon>Sordariomycetes</taxon>
        <taxon>Sordariomycetidae</taxon>
        <taxon>Sordariales</taxon>
        <taxon>Chaetomiaceae</taxon>
        <taxon>Parathielavia</taxon>
    </lineage>
</organism>
<evidence type="ECO:0000256" key="1">
    <source>
        <dbReference type="SAM" id="MobiDB-lite"/>
    </source>
</evidence>
<dbReference type="EMBL" id="MU853273">
    <property type="protein sequence ID" value="KAK4118290.1"/>
    <property type="molecule type" value="Genomic_DNA"/>
</dbReference>
<keyword evidence="3" id="KW-1185">Reference proteome</keyword>